<keyword evidence="2" id="KW-0184">Conjugation</keyword>
<feature type="region of interest" description="Disordered" evidence="3">
    <location>
        <begin position="637"/>
        <end position="670"/>
    </location>
</feature>
<gene>
    <name evidence="5" type="ORF">J2Z48_002925</name>
</gene>
<dbReference type="Pfam" id="PF03389">
    <property type="entry name" value="MobA_MobL"/>
    <property type="match status" value="1"/>
</dbReference>
<dbReference type="Proteomes" id="UP001238450">
    <property type="component" value="Unassembled WGS sequence"/>
</dbReference>
<evidence type="ECO:0000256" key="2">
    <source>
        <dbReference type="ARBA" id="ARBA00022971"/>
    </source>
</evidence>
<proteinExistence type="inferred from homology"/>
<protein>
    <recommendedName>
        <fullName evidence="4">MobA/MobL protein domain-containing protein</fullName>
    </recommendedName>
</protein>
<feature type="compositionally biased region" description="Basic residues" evidence="3">
    <location>
        <begin position="658"/>
        <end position="670"/>
    </location>
</feature>
<evidence type="ECO:0000313" key="5">
    <source>
        <dbReference type="EMBL" id="MDQ0418721.1"/>
    </source>
</evidence>
<feature type="region of interest" description="Disordered" evidence="3">
    <location>
        <begin position="596"/>
        <end position="620"/>
    </location>
</feature>
<dbReference type="EMBL" id="JAUSUV010000017">
    <property type="protein sequence ID" value="MDQ0418721.1"/>
    <property type="molecule type" value="Genomic_DNA"/>
</dbReference>
<comment type="similarity">
    <text evidence="1">Belongs to the MobA/MobL family.</text>
</comment>
<dbReference type="Gene3D" id="3.30.930.30">
    <property type="match status" value="1"/>
</dbReference>
<comment type="caution">
    <text evidence="5">The sequence shown here is derived from an EMBL/GenBank/DDBJ whole genome shotgun (WGS) entry which is preliminary data.</text>
</comment>
<accession>A0AAJ1WV74</accession>
<keyword evidence="6" id="KW-1185">Reference proteome</keyword>
<evidence type="ECO:0000256" key="1">
    <source>
        <dbReference type="ARBA" id="ARBA00010873"/>
    </source>
</evidence>
<dbReference type="InterPro" id="IPR005053">
    <property type="entry name" value="MobA_MobL"/>
</dbReference>
<sequence>MAIYHLSMQIVSRGKGQNAVAMAAYRSGEKLLDEDSGEVKNYQRLTPPEAFILAPKHAPIWAYDREQLWNEVERVEKRVDSQLAREMNIALPRELTNEEQRILVEEFVTDTFVSQGMIADVAIHRDDLNNPHFHVMLTMRDVSESGFGLKNRSWNPQFANRGKSHSFNGRGFVKDSDSLVDVRGQWAIYANRALGLAGHVATRIDHRSYSKQGLDLVPTKHIGSSDHLMEKKALEESSMSGEKYRPVTKYGRINAGIQKLNRKIAKEIQQGEATIISLEKKIEERKSNIRYQLERSGTWDQLNDVEKTSVVFIQKRMKTTNVDLGVAIECRSSVERWGKVLNKTEAELKQEISQLKSARELYKQYQAGEDTVDQLAKLGFTTGDFKEEFKQRAMAAKQGKEKIEKQKGYIQEGLEKTNIAIKMLEDMTLDEAKVIYSHDAHARLSDYKPLEVHLLVNEYRRTGVIVPVDQIESFLKDRTESEKASPVPVLEQYQKLLKDNRFLVNWIRKLNRHEQELASIKVSDPKEFARGMSEITKERGVIVERMKKLKTTLSVVEKAMIEEIRKQYPGETWADSIEPKTAHQLLTLNEQEGRVVSPQEILDRTSNDSSSKDSSYQPMTITSDVLVNELSQGIRTLMSDTRHGKSELDRAAEEQKRRSERRGKGYGRGR</sequence>
<dbReference type="NCBIfam" id="NF041496">
    <property type="entry name" value="MobQ"/>
    <property type="match status" value="1"/>
</dbReference>
<dbReference type="AlphaFoldDB" id="A0AAJ1WV74"/>
<organism evidence="5 6">
    <name type="scientific">Croceifilum oryzae</name>
    <dbReference type="NCBI Taxonomy" id="1553429"/>
    <lineage>
        <taxon>Bacteria</taxon>
        <taxon>Bacillati</taxon>
        <taxon>Bacillota</taxon>
        <taxon>Bacilli</taxon>
        <taxon>Bacillales</taxon>
        <taxon>Thermoactinomycetaceae</taxon>
        <taxon>Croceifilum</taxon>
    </lineage>
</organism>
<name>A0AAJ1WV74_9BACL</name>
<dbReference type="RefSeq" id="WP_307254631.1">
    <property type="nucleotide sequence ID" value="NZ_JAUSUV010000017.1"/>
</dbReference>
<evidence type="ECO:0000256" key="3">
    <source>
        <dbReference type="SAM" id="MobiDB-lite"/>
    </source>
</evidence>
<evidence type="ECO:0000259" key="4">
    <source>
        <dbReference type="Pfam" id="PF03389"/>
    </source>
</evidence>
<reference evidence="5 6" key="1">
    <citation type="submission" date="2023-07" db="EMBL/GenBank/DDBJ databases">
        <title>Genomic Encyclopedia of Type Strains, Phase IV (KMG-IV): sequencing the most valuable type-strain genomes for metagenomic binning, comparative biology and taxonomic classification.</title>
        <authorList>
            <person name="Goeker M."/>
        </authorList>
    </citation>
    <scope>NUCLEOTIDE SEQUENCE [LARGE SCALE GENOMIC DNA]</scope>
    <source>
        <strain evidence="5 6">DSM 46876</strain>
    </source>
</reference>
<feature type="compositionally biased region" description="Basic and acidic residues" evidence="3">
    <location>
        <begin position="640"/>
        <end position="657"/>
    </location>
</feature>
<evidence type="ECO:0000313" key="6">
    <source>
        <dbReference type="Proteomes" id="UP001238450"/>
    </source>
</evidence>
<feature type="domain" description="MobA/MobL protein" evidence="4">
    <location>
        <begin position="18"/>
        <end position="232"/>
    </location>
</feature>